<sequence length="174" mass="18785">MRHRLLALVLLLASSPVDAAGKAPPCLLIGDENISGMAPALIRMIGPCAVQARAGASSTDAMSWPAPAAEFKLVVIGLGAHDRNMPRLARNLTGLRKAIEASRVLWLRPYRAVAGQVVQLVAERYADGLYDLRQLPSRDGVRPVSYTRVAQTIAGASGRKRPKLRPASEKTKEW</sequence>
<keyword evidence="4" id="KW-1185">Reference proteome</keyword>
<name>A0ABT8Y7S2_9SPHN</name>
<dbReference type="Proteomes" id="UP001169764">
    <property type="component" value="Unassembled WGS sequence"/>
</dbReference>
<dbReference type="EMBL" id="JAUOTP010000003">
    <property type="protein sequence ID" value="MDO6414362.1"/>
    <property type="molecule type" value="Genomic_DNA"/>
</dbReference>
<proteinExistence type="predicted"/>
<accession>A0ABT8Y7S2</accession>
<keyword evidence="2" id="KW-0732">Signal</keyword>
<feature type="signal peptide" evidence="2">
    <location>
        <begin position="1"/>
        <end position="19"/>
    </location>
</feature>
<evidence type="ECO:0000313" key="3">
    <source>
        <dbReference type="EMBL" id="MDO6414362.1"/>
    </source>
</evidence>
<gene>
    <name evidence="3" type="ORF">Q4F19_08215</name>
</gene>
<comment type="caution">
    <text evidence="3">The sequence shown here is derived from an EMBL/GenBank/DDBJ whole genome shotgun (WGS) entry which is preliminary data.</text>
</comment>
<feature type="chain" id="PRO_5045290470" evidence="2">
    <location>
        <begin position="20"/>
        <end position="174"/>
    </location>
</feature>
<evidence type="ECO:0000256" key="1">
    <source>
        <dbReference type="SAM" id="MobiDB-lite"/>
    </source>
</evidence>
<organism evidence="3 4">
    <name type="scientific">Sphingomonas natans</name>
    <dbReference type="NCBI Taxonomy" id="3063330"/>
    <lineage>
        <taxon>Bacteria</taxon>
        <taxon>Pseudomonadati</taxon>
        <taxon>Pseudomonadota</taxon>
        <taxon>Alphaproteobacteria</taxon>
        <taxon>Sphingomonadales</taxon>
        <taxon>Sphingomonadaceae</taxon>
        <taxon>Sphingomonas</taxon>
    </lineage>
</organism>
<feature type="region of interest" description="Disordered" evidence="1">
    <location>
        <begin position="155"/>
        <end position="174"/>
    </location>
</feature>
<reference evidence="3" key="1">
    <citation type="submission" date="2023-07" db="EMBL/GenBank/DDBJ databases">
        <authorList>
            <person name="Kim M."/>
        </authorList>
    </citation>
    <scope>NUCLEOTIDE SEQUENCE</scope>
    <source>
        <strain evidence="3">BIUV-7</strain>
    </source>
</reference>
<protein>
    <submittedName>
        <fullName evidence="3">Uncharacterized protein</fullName>
    </submittedName>
</protein>
<evidence type="ECO:0000256" key="2">
    <source>
        <dbReference type="SAM" id="SignalP"/>
    </source>
</evidence>
<dbReference type="RefSeq" id="WP_303541467.1">
    <property type="nucleotide sequence ID" value="NZ_JAUOTP010000003.1"/>
</dbReference>
<evidence type="ECO:0000313" key="4">
    <source>
        <dbReference type="Proteomes" id="UP001169764"/>
    </source>
</evidence>